<reference evidence="1 2" key="1">
    <citation type="submission" date="2020-11" db="EMBL/GenBank/DDBJ databases">
        <authorList>
            <person name="Lassalle F."/>
        </authorList>
    </citation>
    <scope>NUCLEOTIDE SEQUENCE [LARGE SCALE GENOMIC DNA]</scope>
    <source>
        <strain evidence="1 2">AB21</strain>
    </source>
</reference>
<organism evidence="1 2">
    <name type="scientific">Pseudorhizobium halotolerans</name>
    <dbReference type="NCBI Taxonomy" id="1233081"/>
    <lineage>
        <taxon>Bacteria</taxon>
        <taxon>Pseudomonadati</taxon>
        <taxon>Pseudomonadota</taxon>
        <taxon>Alphaproteobacteria</taxon>
        <taxon>Hyphomicrobiales</taxon>
        <taxon>Rhizobiaceae</taxon>
        <taxon>Rhizobium/Agrobacterium group</taxon>
        <taxon>Pseudorhizobium</taxon>
    </lineage>
</organism>
<evidence type="ECO:0000313" key="2">
    <source>
        <dbReference type="Proteomes" id="UP000601041"/>
    </source>
</evidence>
<evidence type="ECO:0000313" key="1">
    <source>
        <dbReference type="EMBL" id="CAD7036619.1"/>
    </source>
</evidence>
<accession>A0ABM8PLK1</accession>
<name>A0ABM8PLK1_9HYPH</name>
<gene>
    <name evidence="1" type="ORF">RHAB21_02548</name>
</gene>
<dbReference type="EMBL" id="CABFWE030000005">
    <property type="protein sequence ID" value="CAD7036619.1"/>
    <property type="molecule type" value="Genomic_DNA"/>
</dbReference>
<dbReference type="Proteomes" id="UP000601041">
    <property type="component" value="Unassembled WGS sequence"/>
</dbReference>
<protein>
    <submittedName>
        <fullName evidence="1">Uncharacterized protein</fullName>
    </submittedName>
</protein>
<keyword evidence="2" id="KW-1185">Reference proteome</keyword>
<sequence length="83" mass="8800">MEERAFQRFAACGDSGLAPVRICRQGEEVAGGAVHIDHHRELLALVVRQGRIVAALQKLAEGRLLRGAAWEGDASALIATAPA</sequence>
<proteinExistence type="predicted"/>
<comment type="caution">
    <text evidence="1">The sequence shown here is derived from an EMBL/GenBank/DDBJ whole genome shotgun (WGS) entry which is preliminary data.</text>
</comment>